<gene>
    <name evidence="8" type="ORF">LSH36_68g05049</name>
</gene>
<protein>
    <submittedName>
        <fullName evidence="8">Uncharacterized protein</fullName>
    </submittedName>
</protein>
<dbReference type="InterPro" id="IPR012590">
    <property type="entry name" value="POPLD_dom"/>
</dbReference>
<keyword evidence="9" id="KW-1185">Reference proteome</keyword>
<feature type="region of interest" description="Disordered" evidence="4">
    <location>
        <begin position="70"/>
        <end position="97"/>
    </location>
</feature>
<feature type="domain" description="POPLD" evidence="6">
    <location>
        <begin position="538"/>
        <end position="629"/>
    </location>
</feature>
<dbReference type="InterPro" id="IPR009723">
    <property type="entry name" value="Pop1_N"/>
</dbReference>
<dbReference type="Proteomes" id="UP001208570">
    <property type="component" value="Unassembled WGS sequence"/>
</dbReference>
<evidence type="ECO:0000313" key="8">
    <source>
        <dbReference type="EMBL" id="KAK2164130.1"/>
    </source>
</evidence>
<evidence type="ECO:0000256" key="1">
    <source>
        <dbReference type="ARBA" id="ARBA00004123"/>
    </source>
</evidence>
<accession>A0AAD9K544</accession>
<dbReference type="AlphaFoldDB" id="A0AAD9K544"/>
<dbReference type="EMBL" id="JAODUP010000068">
    <property type="protein sequence ID" value="KAK2164130.1"/>
    <property type="molecule type" value="Genomic_DNA"/>
</dbReference>
<dbReference type="InterPro" id="IPR039182">
    <property type="entry name" value="Pop1"/>
</dbReference>
<evidence type="ECO:0000313" key="9">
    <source>
        <dbReference type="Proteomes" id="UP001208570"/>
    </source>
</evidence>
<dbReference type="SUPFAM" id="SSF103025">
    <property type="entry name" value="Folate-binding domain"/>
    <property type="match status" value="1"/>
</dbReference>
<feature type="domain" description="Pop1 N-terminal" evidence="5">
    <location>
        <begin position="18"/>
        <end position="92"/>
    </location>
</feature>
<dbReference type="Pfam" id="PF06978">
    <property type="entry name" value="POP1_N"/>
    <property type="match status" value="2"/>
</dbReference>
<evidence type="ECO:0000259" key="7">
    <source>
        <dbReference type="Pfam" id="PF22770"/>
    </source>
</evidence>
<feature type="compositionally biased region" description="Basic residues" evidence="4">
    <location>
        <begin position="82"/>
        <end position="94"/>
    </location>
</feature>
<comment type="subcellular location">
    <subcellularLocation>
        <location evidence="1">Nucleus</location>
    </subcellularLocation>
</comment>
<keyword evidence="2" id="KW-0819">tRNA processing</keyword>
<feature type="domain" description="POP1 C-terminal" evidence="7">
    <location>
        <begin position="706"/>
        <end position="759"/>
    </location>
</feature>
<dbReference type="Pfam" id="PF08170">
    <property type="entry name" value="POPLD"/>
    <property type="match status" value="1"/>
</dbReference>
<feature type="domain" description="POP1 C-terminal" evidence="7">
    <location>
        <begin position="774"/>
        <end position="839"/>
    </location>
</feature>
<dbReference type="GO" id="GO:0000172">
    <property type="term" value="C:ribonuclease MRP complex"/>
    <property type="evidence" value="ECO:0007669"/>
    <property type="project" value="InterPro"/>
</dbReference>
<proteinExistence type="predicted"/>
<name>A0AAD9K544_9ANNE</name>
<evidence type="ECO:0000256" key="3">
    <source>
        <dbReference type="ARBA" id="ARBA00023242"/>
    </source>
</evidence>
<dbReference type="GO" id="GO:0001682">
    <property type="term" value="P:tRNA 5'-leader removal"/>
    <property type="evidence" value="ECO:0007669"/>
    <property type="project" value="InterPro"/>
</dbReference>
<sequence>MDTDIQSYTPTELSVHEYVEARAQEMLAMASAAKTIIGNNLPLQKLPRHMRRRAASHFVKRLPRKMQSWAEREYVKAGPPSKNKRPSRKHRRRPGNLLEEYNRRKQKNIWLETHIWHAKRFHMTEKWGYRIALHPNDKGSRAAYRATSKYCLLQDMSYYACIEISGPVQDIIMGLDHLTNPDTGLTFGAKIFLNGKREGSVMVYCCNRYPYGVLGPVKYMWKCRADATSLQDTQAGSSAPGVPDRLGQIWIWTHPAMYKDFMEELKKAYGMKSEKSLTPSFQTDSETPKEENMCTDQQAEVEMTSGVKCEVLDQLKTFTNGSVNVTSLKDLLCRFQLTGPLSNQILRESLIISDVECGIESAGDAQLTQVDRTSEMPKYHSRSPIDHWWKKYFSEQKLINIHRKQREFWDGLVETESPAEILPHCIVGLTVRDPRKLLPSKKSMVHYDDKESCSAANECQILDDVSWSPLWQPDVRNDIKVTKQPDSEINALRSRLLVPGTDLPLTDDESRIPVLLIQNPGHQSTDSNASCSLGYGSGWDVIIPSGWSVPFLINFVYRGARVAGLKEYHSTMVEAGRFSYPANFPDSVAGHDWELSEQRQHMEKYEKLPPAKRINYIKLGVAAPFQYLWSELVTEWNVLLSIKSSCRDDGMENNLGRFYVLRSRSILQKLQKILQFREKSDSPSLASKKMMDRFSEITSHFSDGQCLVPVQISMVRRGHPDPFARICLPTSEDVLKVMDDTSYGGPLETVRKMKREEGKCTKPDSGPTGFMCSNLRSVIGFIKEGSFSYASGCGFGLGFVAYGALQKVLEIKTSTGSSMCFVLVRNTSSLHYRFAKLSISCHLI</sequence>
<feature type="domain" description="Pop1 N-terminal" evidence="5">
    <location>
        <begin position="100"/>
        <end position="166"/>
    </location>
</feature>
<evidence type="ECO:0000256" key="2">
    <source>
        <dbReference type="ARBA" id="ARBA00022694"/>
    </source>
</evidence>
<dbReference type="PANTHER" id="PTHR22731:SF3">
    <property type="entry name" value="RIBONUCLEASES P_MRP PROTEIN SUBUNIT POP1"/>
    <property type="match status" value="1"/>
</dbReference>
<dbReference type="PANTHER" id="PTHR22731">
    <property type="entry name" value="RIBONUCLEASES P/MRP PROTEIN SUBUNIT POP1"/>
    <property type="match status" value="1"/>
</dbReference>
<evidence type="ECO:0000259" key="6">
    <source>
        <dbReference type="Pfam" id="PF08170"/>
    </source>
</evidence>
<dbReference type="InterPro" id="IPR055079">
    <property type="entry name" value="POP1_C"/>
</dbReference>
<comment type="caution">
    <text evidence="8">The sequence shown here is derived from an EMBL/GenBank/DDBJ whole genome shotgun (WGS) entry which is preliminary data.</text>
</comment>
<evidence type="ECO:0000256" key="4">
    <source>
        <dbReference type="SAM" id="MobiDB-lite"/>
    </source>
</evidence>
<organism evidence="8 9">
    <name type="scientific">Paralvinella palmiformis</name>
    <dbReference type="NCBI Taxonomy" id="53620"/>
    <lineage>
        <taxon>Eukaryota</taxon>
        <taxon>Metazoa</taxon>
        <taxon>Spiralia</taxon>
        <taxon>Lophotrochozoa</taxon>
        <taxon>Annelida</taxon>
        <taxon>Polychaeta</taxon>
        <taxon>Sedentaria</taxon>
        <taxon>Canalipalpata</taxon>
        <taxon>Terebellida</taxon>
        <taxon>Terebelliformia</taxon>
        <taxon>Alvinellidae</taxon>
        <taxon>Paralvinella</taxon>
    </lineage>
</organism>
<dbReference type="GO" id="GO:0005655">
    <property type="term" value="C:nucleolar ribonuclease P complex"/>
    <property type="evidence" value="ECO:0007669"/>
    <property type="project" value="InterPro"/>
</dbReference>
<dbReference type="Pfam" id="PF22770">
    <property type="entry name" value="POP1_C"/>
    <property type="match status" value="2"/>
</dbReference>
<keyword evidence="3" id="KW-0539">Nucleus</keyword>
<evidence type="ECO:0000259" key="5">
    <source>
        <dbReference type="Pfam" id="PF06978"/>
    </source>
</evidence>
<reference evidence="8" key="1">
    <citation type="journal article" date="2023" name="Mol. Biol. Evol.">
        <title>Third-Generation Sequencing Reveals the Adaptive Role of the Epigenome in Three Deep-Sea Polychaetes.</title>
        <authorList>
            <person name="Perez M."/>
            <person name="Aroh O."/>
            <person name="Sun Y."/>
            <person name="Lan Y."/>
            <person name="Juniper S.K."/>
            <person name="Young C.R."/>
            <person name="Angers B."/>
            <person name="Qian P.Y."/>
        </authorList>
    </citation>
    <scope>NUCLEOTIDE SEQUENCE</scope>
    <source>
        <strain evidence="8">P08H-3</strain>
    </source>
</reference>